<dbReference type="Gene3D" id="3.30.460.20">
    <property type="entry name" value="CorA soluble domain-like"/>
    <property type="match status" value="1"/>
</dbReference>
<evidence type="ECO:0000256" key="5">
    <source>
        <dbReference type="ARBA" id="ARBA00022692"/>
    </source>
</evidence>
<keyword evidence="5 8" id="KW-0812">Transmembrane</keyword>
<name>A0ABP8L052_9BACT</name>
<comment type="subcellular location">
    <subcellularLocation>
        <location evidence="1">Cell membrane</location>
        <topology evidence="1">Multi-pass membrane protein</topology>
    </subcellularLocation>
    <subcellularLocation>
        <location evidence="8">Membrane</location>
        <topology evidence="8">Multi-pass membrane protein</topology>
    </subcellularLocation>
</comment>
<keyword evidence="10" id="KW-1185">Reference proteome</keyword>
<evidence type="ECO:0000256" key="4">
    <source>
        <dbReference type="ARBA" id="ARBA00022475"/>
    </source>
</evidence>
<dbReference type="SUPFAM" id="SSF144083">
    <property type="entry name" value="Magnesium transport protein CorA, transmembrane region"/>
    <property type="match status" value="1"/>
</dbReference>
<evidence type="ECO:0000256" key="7">
    <source>
        <dbReference type="ARBA" id="ARBA00023136"/>
    </source>
</evidence>
<keyword evidence="7 8" id="KW-0472">Membrane</keyword>
<feature type="transmembrane region" description="Helical" evidence="8">
    <location>
        <begin position="333"/>
        <end position="353"/>
    </location>
</feature>
<dbReference type="InterPro" id="IPR004488">
    <property type="entry name" value="Mg/Co-transport_prot_CorA"/>
</dbReference>
<evidence type="ECO:0000313" key="10">
    <source>
        <dbReference type="Proteomes" id="UP001500936"/>
    </source>
</evidence>
<dbReference type="InterPro" id="IPR002523">
    <property type="entry name" value="MgTranspt_CorA/ZnTranspt_ZntB"/>
</dbReference>
<organism evidence="9 10">
    <name type="scientific">Nibrella viscosa</name>
    <dbReference type="NCBI Taxonomy" id="1084524"/>
    <lineage>
        <taxon>Bacteria</taxon>
        <taxon>Pseudomonadati</taxon>
        <taxon>Bacteroidota</taxon>
        <taxon>Cytophagia</taxon>
        <taxon>Cytophagales</taxon>
        <taxon>Spirosomataceae</taxon>
        <taxon>Nibrella</taxon>
    </lineage>
</organism>
<comment type="similarity">
    <text evidence="2 8">Belongs to the CorA metal ion transporter (MIT) (TC 1.A.35) family.</text>
</comment>
<reference evidence="10" key="1">
    <citation type="journal article" date="2019" name="Int. J. Syst. Evol. Microbiol.">
        <title>The Global Catalogue of Microorganisms (GCM) 10K type strain sequencing project: providing services to taxonomists for standard genome sequencing and annotation.</title>
        <authorList>
            <consortium name="The Broad Institute Genomics Platform"/>
            <consortium name="The Broad Institute Genome Sequencing Center for Infectious Disease"/>
            <person name="Wu L."/>
            <person name="Ma J."/>
        </authorList>
    </citation>
    <scope>NUCLEOTIDE SEQUENCE [LARGE SCALE GENOMIC DNA]</scope>
    <source>
        <strain evidence="10">JCM 17925</strain>
    </source>
</reference>
<dbReference type="CDD" id="cd12828">
    <property type="entry name" value="TmCorA-like_1"/>
    <property type="match status" value="1"/>
</dbReference>
<dbReference type="PANTHER" id="PTHR46494:SF1">
    <property type="entry name" value="CORA FAMILY METAL ION TRANSPORTER (EUROFUNG)"/>
    <property type="match status" value="1"/>
</dbReference>
<dbReference type="EMBL" id="BAABHB010000020">
    <property type="protein sequence ID" value="GAA4420142.1"/>
    <property type="molecule type" value="Genomic_DNA"/>
</dbReference>
<keyword evidence="6 8" id="KW-1133">Transmembrane helix</keyword>
<dbReference type="NCBIfam" id="TIGR00383">
    <property type="entry name" value="corA"/>
    <property type="match status" value="1"/>
</dbReference>
<gene>
    <name evidence="9" type="primary">corA_2</name>
    <name evidence="8" type="synonym">corA</name>
    <name evidence="9" type="ORF">GCM10023187_55120</name>
</gene>
<comment type="function">
    <text evidence="8">Mediates influx of magnesium ions.</text>
</comment>
<keyword evidence="4 8" id="KW-1003">Cell membrane</keyword>
<evidence type="ECO:0000256" key="1">
    <source>
        <dbReference type="ARBA" id="ARBA00004651"/>
    </source>
</evidence>
<protein>
    <recommendedName>
        <fullName evidence="8">Magnesium transport protein CorA</fullName>
    </recommendedName>
</protein>
<evidence type="ECO:0000256" key="6">
    <source>
        <dbReference type="ARBA" id="ARBA00022989"/>
    </source>
</evidence>
<evidence type="ECO:0000256" key="3">
    <source>
        <dbReference type="ARBA" id="ARBA00022448"/>
    </source>
</evidence>
<accession>A0ABP8L052</accession>
<evidence type="ECO:0000256" key="2">
    <source>
        <dbReference type="ARBA" id="ARBA00009765"/>
    </source>
</evidence>
<keyword evidence="8" id="KW-0460">Magnesium</keyword>
<dbReference type="RefSeq" id="WP_345271311.1">
    <property type="nucleotide sequence ID" value="NZ_BAABHB010000020.1"/>
</dbReference>
<comment type="caution">
    <text evidence="9">The sequence shown here is derived from an EMBL/GenBank/DDBJ whole genome shotgun (WGS) entry which is preliminary data.</text>
</comment>
<feature type="transmembrane region" description="Helical" evidence="8">
    <location>
        <begin position="302"/>
        <end position="321"/>
    </location>
</feature>
<dbReference type="PANTHER" id="PTHR46494">
    <property type="entry name" value="CORA FAMILY METAL ION TRANSPORTER (EUROFUNG)"/>
    <property type="match status" value="1"/>
</dbReference>
<dbReference type="Proteomes" id="UP001500936">
    <property type="component" value="Unassembled WGS sequence"/>
</dbReference>
<proteinExistence type="inferred from homology"/>
<dbReference type="InterPro" id="IPR045861">
    <property type="entry name" value="CorA_cytoplasmic_dom"/>
</dbReference>
<keyword evidence="3 8" id="KW-0813">Transport</keyword>
<dbReference type="SUPFAM" id="SSF143865">
    <property type="entry name" value="CorA soluble domain-like"/>
    <property type="match status" value="1"/>
</dbReference>
<keyword evidence="8" id="KW-0406">Ion transport</keyword>
<evidence type="ECO:0000256" key="8">
    <source>
        <dbReference type="RuleBase" id="RU362010"/>
    </source>
</evidence>
<dbReference type="Pfam" id="PF01544">
    <property type="entry name" value="CorA"/>
    <property type="match status" value="1"/>
</dbReference>
<sequence length="359" mass="41560">MARRRKQLYKQKLGASPGTLTYIGQEIEHATRIKRIEYNEANYQIDESGKLTHCQIPAPGTSLISWISVDGIHEPPVIETLGQHFRLHRLMLEDIMNTLQKPKLEQYDDNTLYLTLKMLRYNTTTQEVDTEHISFVLGRHYLLSFQEEREGDIFKPVLNRIVASAGKTRQNGPDYLLYALIDLIVDNYFLVLDQIGSNVDIIEDRIVQNTAGQPTLATLYGLKRELGVIRRSVWPLRDMLGLLVREESPLIDAHTNPYLRDLYDHVTQVLETIDSYRELMASLLDVYLSTVSNRMNSVMKTLTIFSAIFMPLTFIAGIYGMNFKIMPELEDPLGYYKVWLFMGLLAVVMIIYFRRRGWM</sequence>
<evidence type="ECO:0000313" key="9">
    <source>
        <dbReference type="EMBL" id="GAA4420142.1"/>
    </source>
</evidence>
<dbReference type="InterPro" id="IPR045863">
    <property type="entry name" value="CorA_TM1_TM2"/>
</dbReference>
<dbReference type="Gene3D" id="1.20.58.340">
    <property type="entry name" value="Magnesium transport protein CorA, transmembrane region"/>
    <property type="match status" value="2"/>
</dbReference>